<gene>
    <name evidence="1" type="ORF">EYC84_003485</name>
</gene>
<protein>
    <submittedName>
        <fullName evidence="1">Uncharacterized protein</fullName>
    </submittedName>
</protein>
<dbReference type="EMBL" id="VICG01000004">
    <property type="protein sequence ID" value="KAA8572935.1"/>
    <property type="molecule type" value="Genomic_DNA"/>
</dbReference>
<sequence length="67" mass="7629">MYLVTAILPSSPCYVHILIRTPLAIITSFSSHVPKLTPSIKRKNTQKSSHVKPNRRKKWNSILGLFN</sequence>
<proteinExistence type="predicted"/>
<dbReference type="Proteomes" id="UP000322873">
    <property type="component" value="Unassembled WGS sequence"/>
</dbReference>
<comment type="caution">
    <text evidence="1">The sequence shown here is derived from an EMBL/GenBank/DDBJ whole genome shotgun (WGS) entry which is preliminary data.</text>
</comment>
<name>A0A5M9K205_MONFR</name>
<evidence type="ECO:0000313" key="2">
    <source>
        <dbReference type="Proteomes" id="UP000322873"/>
    </source>
</evidence>
<accession>A0A5M9K205</accession>
<keyword evidence="2" id="KW-1185">Reference proteome</keyword>
<evidence type="ECO:0000313" key="1">
    <source>
        <dbReference type="EMBL" id="KAA8572935.1"/>
    </source>
</evidence>
<organism evidence="1 2">
    <name type="scientific">Monilinia fructicola</name>
    <name type="common">Brown rot fungus</name>
    <name type="synonym">Ciboria fructicola</name>
    <dbReference type="NCBI Taxonomy" id="38448"/>
    <lineage>
        <taxon>Eukaryota</taxon>
        <taxon>Fungi</taxon>
        <taxon>Dikarya</taxon>
        <taxon>Ascomycota</taxon>
        <taxon>Pezizomycotina</taxon>
        <taxon>Leotiomycetes</taxon>
        <taxon>Helotiales</taxon>
        <taxon>Sclerotiniaceae</taxon>
        <taxon>Monilinia</taxon>
    </lineage>
</organism>
<dbReference type="AlphaFoldDB" id="A0A5M9K205"/>
<reference evidence="1 2" key="1">
    <citation type="submission" date="2019-06" db="EMBL/GenBank/DDBJ databases">
        <title>Genome Sequence of the Brown Rot Fungal Pathogen Monilinia fructicola.</title>
        <authorList>
            <person name="De Miccolis Angelini R.M."/>
            <person name="Landi L."/>
            <person name="Abate D."/>
            <person name="Pollastro S."/>
            <person name="Romanazzi G."/>
            <person name="Faretra F."/>
        </authorList>
    </citation>
    <scope>NUCLEOTIDE SEQUENCE [LARGE SCALE GENOMIC DNA]</scope>
    <source>
        <strain evidence="1 2">Mfrc123</strain>
    </source>
</reference>